<evidence type="ECO:0000313" key="2">
    <source>
        <dbReference type="EMBL" id="AEE17290.1"/>
    </source>
</evidence>
<dbReference type="Proteomes" id="UP000006546">
    <property type="component" value="Chromosome"/>
</dbReference>
<organism evidence="2 3">
    <name type="scientific">Treponema brennaborense (strain DSM 12168 / CIP 105900 / DD5/3)</name>
    <dbReference type="NCBI Taxonomy" id="906968"/>
    <lineage>
        <taxon>Bacteria</taxon>
        <taxon>Pseudomonadati</taxon>
        <taxon>Spirochaetota</taxon>
        <taxon>Spirochaetia</taxon>
        <taxon>Spirochaetales</taxon>
        <taxon>Treponemataceae</taxon>
        <taxon>Treponema</taxon>
    </lineage>
</organism>
<protein>
    <submittedName>
        <fullName evidence="2">Glycosyl transferase family 2</fullName>
    </submittedName>
</protein>
<dbReference type="Pfam" id="PF00535">
    <property type="entry name" value="Glycos_transf_2"/>
    <property type="match status" value="1"/>
</dbReference>
<keyword evidence="3" id="KW-1185">Reference proteome</keyword>
<keyword evidence="2" id="KW-0808">Transferase</keyword>
<evidence type="ECO:0000313" key="3">
    <source>
        <dbReference type="Proteomes" id="UP000006546"/>
    </source>
</evidence>
<dbReference type="STRING" id="906968.Trebr_1871"/>
<evidence type="ECO:0000259" key="1">
    <source>
        <dbReference type="Pfam" id="PF00535"/>
    </source>
</evidence>
<feature type="domain" description="Glycosyltransferase 2-like" evidence="1">
    <location>
        <begin position="20"/>
        <end position="133"/>
    </location>
</feature>
<dbReference type="Gene3D" id="3.90.550.10">
    <property type="entry name" value="Spore Coat Polysaccharide Biosynthesis Protein SpsA, Chain A"/>
    <property type="match status" value="1"/>
</dbReference>
<dbReference type="OrthoDB" id="9771846at2"/>
<dbReference type="KEGG" id="tbe:Trebr_1871"/>
<dbReference type="GO" id="GO:0016740">
    <property type="term" value="F:transferase activity"/>
    <property type="evidence" value="ECO:0007669"/>
    <property type="project" value="UniProtKB-KW"/>
</dbReference>
<dbReference type="eggNOG" id="COG1216">
    <property type="taxonomic scope" value="Bacteria"/>
</dbReference>
<dbReference type="RefSeq" id="WP_013758994.1">
    <property type="nucleotide sequence ID" value="NC_015500.1"/>
</dbReference>
<dbReference type="PANTHER" id="PTHR43179:SF10">
    <property type="entry name" value="GLYCOSYL TRANSFERASE"/>
    <property type="match status" value="1"/>
</dbReference>
<gene>
    <name evidence="2" type="ordered locus">Trebr_1871</name>
</gene>
<dbReference type="EMBL" id="CP002696">
    <property type="protein sequence ID" value="AEE17290.1"/>
    <property type="molecule type" value="Genomic_DNA"/>
</dbReference>
<proteinExistence type="predicted"/>
<dbReference type="InterPro" id="IPR029044">
    <property type="entry name" value="Nucleotide-diphossugar_trans"/>
</dbReference>
<name>F4LIY1_TREBD</name>
<reference evidence="3" key="1">
    <citation type="submission" date="2011-04" db="EMBL/GenBank/DDBJ databases">
        <title>The complete genome of Treponema brennaborense DSM 12168.</title>
        <authorList>
            <person name="Lucas S."/>
            <person name="Han J."/>
            <person name="Lapidus A."/>
            <person name="Bruce D."/>
            <person name="Goodwin L."/>
            <person name="Pitluck S."/>
            <person name="Peters L."/>
            <person name="Kyrpides N."/>
            <person name="Mavromatis K."/>
            <person name="Ivanova N."/>
            <person name="Mikhailova N."/>
            <person name="Pagani I."/>
            <person name="Teshima H."/>
            <person name="Detter J.C."/>
            <person name="Tapia R."/>
            <person name="Han C."/>
            <person name="Land M."/>
            <person name="Hauser L."/>
            <person name="Markowitz V."/>
            <person name="Cheng J.-F."/>
            <person name="Hugenholtz P."/>
            <person name="Woyke T."/>
            <person name="Wu D."/>
            <person name="Gronow S."/>
            <person name="Wellnitz S."/>
            <person name="Brambilla E."/>
            <person name="Klenk H.-P."/>
            <person name="Eisen J.A."/>
        </authorList>
    </citation>
    <scope>NUCLEOTIDE SEQUENCE [LARGE SCALE GENOMIC DNA]</scope>
    <source>
        <strain evidence="3">DSM 12168 / CIP 105900 / DD5/3</strain>
    </source>
</reference>
<dbReference type="PANTHER" id="PTHR43179">
    <property type="entry name" value="RHAMNOSYLTRANSFERASE WBBL"/>
    <property type="match status" value="1"/>
</dbReference>
<sequence length="278" mass="32898">MSGNKLTASVVLYDTPHAQIESVMKSVLDSRRVERLYIIDNSPNDKWRILEKKYPFIRYIHNENLGYGASHNLAMQEAIEDGSVYHVVLNPDIRFNAEVLPFLVDFMEQNHDAAYVLPKVIFPDGELQYLCKLLPTPGDLIFRRFVPSAGFLKKWKERKDARYCLKNSGYHSVMNPPCLSGCFMFMRLSVLAENDIFFDDRFFMYFEDFDLIRRLHRVAKTLYCPDVSIVHDHEKASYKNKKMLAAHIKSAVRYFNKYGWWFDRERREMNKRVLREIE</sequence>
<dbReference type="AlphaFoldDB" id="F4LIY1"/>
<accession>F4LIY1</accession>
<dbReference type="HOGENOM" id="CLU_023845_0_4_12"/>
<dbReference type="InterPro" id="IPR001173">
    <property type="entry name" value="Glyco_trans_2-like"/>
</dbReference>
<dbReference type="SUPFAM" id="SSF53448">
    <property type="entry name" value="Nucleotide-diphospho-sugar transferases"/>
    <property type="match status" value="1"/>
</dbReference>